<dbReference type="AlphaFoldDB" id="A0A839F7V2"/>
<dbReference type="Proteomes" id="UP000550401">
    <property type="component" value="Unassembled WGS sequence"/>
</dbReference>
<organism evidence="1 2">
    <name type="scientific">Dokdonella fugitiva</name>
    <dbReference type="NCBI Taxonomy" id="328517"/>
    <lineage>
        <taxon>Bacteria</taxon>
        <taxon>Pseudomonadati</taxon>
        <taxon>Pseudomonadota</taxon>
        <taxon>Gammaproteobacteria</taxon>
        <taxon>Lysobacterales</taxon>
        <taxon>Rhodanobacteraceae</taxon>
        <taxon>Dokdonella</taxon>
    </lineage>
</organism>
<evidence type="ECO:0000313" key="1">
    <source>
        <dbReference type="EMBL" id="MBA8889819.1"/>
    </source>
</evidence>
<accession>A0A839F7V2</accession>
<reference evidence="1 2" key="1">
    <citation type="submission" date="2020-07" db="EMBL/GenBank/DDBJ databases">
        <title>Genomic Encyclopedia of Type Strains, Phase IV (KMG-V): Genome sequencing to study the core and pangenomes of soil and plant-associated prokaryotes.</title>
        <authorList>
            <person name="Whitman W."/>
        </authorList>
    </citation>
    <scope>NUCLEOTIDE SEQUENCE [LARGE SCALE GENOMIC DNA]</scope>
    <source>
        <strain evidence="1 2">RH2WT43</strain>
    </source>
</reference>
<comment type="caution">
    <text evidence="1">The sequence shown here is derived from an EMBL/GenBank/DDBJ whole genome shotgun (WGS) entry which is preliminary data.</text>
</comment>
<dbReference type="EMBL" id="JACGXL010000008">
    <property type="protein sequence ID" value="MBA8889819.1"/>
    <property type="molecule type" value="Genomic_DNA"/>
</dbReference>
<dbReference type="RefSeq" id="WP_182532851.1">
    <property type="nucleotide sequence ID" value="NZ_JACGXL010000008.1"/>
</dbReference>
<protein>
    <submittedName>
        <fullName evidence="1">Uncharacterized protein</fullName>
    </submittedName>
</protein>
<proteinExistence type="predicted"/>
<sequence length="278" mass="30738">MRGELIAVWPESWASIWEPLISSEGIPVDIFCELYRQLSEALLVAPTLEQLADIVDDQDQSREAFKAIAPTDLASERRLVEFFEEAHFIVGDLAGEAIAEFYVLLLTKFIEKYSLRYKLRAPCVLCPTLPGIFSALASDIQKASEGDDHLSSLLNEFDEALRDLRDDTSDGRIKTIIQKQMNLLEAFGATCAGVRSRQLGAICGELKSWPHSALRNSLSNLYGFASDYPGIRHAGSPKGALRSIGMKDLIALSVVLTGFTPYLRDNFDSGAVYWGGKE</sequence>
<keyword evidence="2" id="KW-1185">Reference proteome</keyword>
<name>A0A839F7V2_9GAMM</name>
<evidence type="ECO:0000313" key="2">
    <source>
        <dbReference type="Proteomes" id="UP000550401"/>
    </source>
</evidence>
<gene>
    <name evidence="1" type="ORF">FHW12_004066</name>
</gene>